<feature type="active site" description="Proton donor/acceptor" evidence="4">
    <location>
        <position position="136"/>
    </location>
</feature>
<dbReference type="SMART" id="SM01130">
    <property type="entry name" value="DHDPS"/>
    <property type="match status" value="1"/>
</dbReference>
<dbReference type="eggNOG" id="COG0329">
    <property type="taxonomic scope" value="Bacteria"/>
</dbReference>
<keyword evidence="2" id="KW-0704">Schiff base</keyword>
<dbReference type="Pfam" id="PF00701">
    <property type="entry name" value="DHDPS"/>
    <property type="match status" value="1"/>
</dbReference>
<evidence type="ECO:0000313" key="6">
    <source>
        <dbReference type="EMBL" id="EXU60856.1"/>
    </source>
</evidence>
<evidence type="ECO:0000256" key="4">
    <source>
        <dbReference type="PIRSR" id="PIRSR001365-1"/>
    </source>
</evidence>
<proteinExistence type="inferred from homology"/>
<organism evidence="6 7">
    <name type="scientific">Mesomycoplasma ovipneumoniae 14811</name>
    <dbReference type="NCBI Taxonomy" id="1188239"/>
    <lineage>
        <taxon>Bacteria</taxon>
        <taxon>Bacillati</taxon>
        <taxon>Mycoplasmatota</taxon>
        <taxon>Mycoplasmoidales</taxon>
        <taxon>Metamycoplasmataceae</taxon>
        <taxon>Mesomycoplasma</taxon>
    </lineage>
</organism>
<dbReference type="STRING" id="1188239.MOVI_6300"/>
<dbReference type="PANTHER" id="PTHR42849:SF1">
    <property type="entry name" value="N-ACETYLNEURAMINATE LYASE"/>
    <property type="match status" value="1"/>
</dbReference>
<sequence>MEKYHGFFPALISPFNEKGELMTENLEHILDFLIDVQKVDGLYVTGSTGEFLLMSVEERQKIYEIVAKKAKNKVTLIAQIGSLNLDEAIQLGKKAKELGFDAISAITPFYYNFSFDEIKNYYEEIAKNVDLPMFIYYLPQLAGSKINIEQFGSILNLKNVIGCKFGSNDIFLFERLIKTYPEKIWMYAFDEAFGLAYLLGARGFIGSTYNTNAIKARKILDLAKKGDLVAFKNEIHVYNDYIQSLLEVGLMQTIKAIMQLYGVDAGYNRLPFKKICQKTLNQKALEIKEKFLD</sequence>
<dbReference type="InterPro" id="IPR002220">
    <property type="entry name" value="DapA-like"/>
</dbReference>
<dbReference type="Proteomes" id="UP000020977">
    <property type="component" value="Unassembled WGS sequence"/>
</dbReference>
<feature type="active site" description="Schiff-base intermediate with substrate" evidence="4">
    <location>
        <position position="164"/>
    </location>
</feature>
<feature type="binding site" evidence="5">
    <location>
        <position position="205"/>
    </location>
    <ligand>
        <name>pyruvate</name>
        <dbReference type="ChEBI" id="CHEBI:15361"/>
    </ligand>
</feature>
<name>A0A014KV59_9BACT</name>
<comment type="similarity">
    <text evidence="3">Belongs to the DapA family.</text>
</comment>
<dbReference type="PANTHER" id="PTHR42849">
    <property type="entry name" value="N-ACETYLNEURAMINATE LYASE"/>
    <property type="match status" value="1"/>
</dbReference>
<dbReference type="PROSITE" id="PS00665">
    <property type="entry name" value="DHDPS_1"/>
    <property type="match status" value="1"/>
</dbReference>
<dbReference type="InterPro" id="IPR020624">
    <property type="entry name" value="Schiff_base-form_aldolases_CS"/>
</dbReference>
<reference evidence="6 7" key="1">
    <citation type="submission" date="2014-03" db="EMBL/GenBank/DDBJ databases">
        <title>Genome sequence of Mycoplasma ovipneumoniae strain 14811.</title>
        <authorList>
            <person name="Sirand-Pugnet P."/>
            <person name="Breton M."/>
            <person name="Dordet-Frisoni E."/>
            <person name="Baranowski E."/>
            <person name="Barre A."/>
            <person name="Couture C."/>
            <person name="Dupuy V."/>
            <person name="Gaurivaud P."/>
            <person name="Jacob D."/>
            <person name="Lemaitre C."/>
            <person name="Manso-Silvan L."/>
            <person name="Nikolski M."/>
            <person name="Nouvel L.-X."/>
            <person name="Poumarat F."/>
            <person name="Tardy F."/>
            <person name="Thebault P."/>
            <person name="Theil S."/>
            <person name="Citti C."/>
            <person name="Thiaucourt F."/>
            <person name="Blanchard A."/>
        </authorList>
    </citation>
    <scope>NUCLEOTIDE SEQUENCE [LARGE SCALE GENOMIC DNA]</scope>
    <source>
        <strain evidence="6 7">14811</strain>
    </source>
</reference>
<gene>
    <name evidence="6" type="primary">nanA</name>
    <name evidence="6" type="ORF">MOVI_6300</name>
</gene>
<dbReference type="EMBL" id="JFAD01000034">
    <property type="protein sequence ID" value="EXU60856.1"/>
    <property type="molecule type" value="Genomic_DNA"/>
</dbReference>
<dbReference type="InterPro" id="IPR013785">
    <property type="entry name" value="Aldolase_TIM"/>
</dbReference>
<dbReference type="PRINTS" id="PR00146">
    <property type="entry name" value="DHPICSNTHASE"/>
</dbReference>
<dbReference type="GO" id="GO:0019262">
    <property type="term" value="P:N-acetylneuraminate catabolic process"/>
    <property type="evidence" value="ECO:0007669"/>
    <property type="project" value="TreeGrafter"/>
</dbReference>
<evidence type="ECO:0000256" key="5">
    <source>
        <dbReference type="PIRSR" id="PIRSR001365-2"/>
    </source>
</evidence>
<evidence type="ECO:0000256" key="1">
    <source>
        <dbReference type="ARBA" id="ARBA00023239"/>
    </source>
</evidence>
<dbReference type="Gene3D" id="3.20.20.70">
    <property type="entry name" value="Aldolase class I"/>
    <property type="match status" value="1"/>
</dbReference>
<evidence type="ECO:0000313" key="7">
    <source>
        <dbReference type="Proteomes" id="UP000020977"/>
    </source>
</evidence>
<dbReference type="PATRIC" id="fig|1188239.3.peg.1503"/>
<dbReference type="AlphaFoldDB" id="A0A014KV59"/>
<dbReference type="RefSeq" id="WP_044284450.1">
    <property type="nucleotide sequence ID" value="NZ_JFAD01000034.1"/>
</dbReference>
<feature type="binding site" evidence="5">
    <location>
        <position position="48"/>
    </location>
    <ligand>
        <name>pyruvate</name>
        <dbReference type="ChEBI" id="CHEBI:15361"/>
    </ligand>
</feature>
<accession>A0A014KV59</accession>
<protein>
    <submittedName>
        <fullName evidence="6">N-acetylneuraminate lyase</fullName>
    </submittedName>
</protein>
<dbReference type="PIRSF" id="PIRSF001365">
    <property type="entry name" value="DHDPS"/>
    <property type="match status" value="1"/>
</dbReference>
<dbReference type="SUPFAM" id="SSF51569">
    <property type="entry name" value="Aldolase"/>
    <property type="match status" value="1"/>
</dbReference>
<dbReference type="GO" id="GO:0005829">
    <property type="term" value="C:cytosol"/>
    <property type="evidence" value="ECO:0007669"/>
    <property type="project" value="TreeGrafter"/>
</dbReference>
<dbReference type="NCBIfam" id="NF003164">
    <property type="entry name" value="PRK04147.1"/>
    <property type="match status" value="1"/>
</dbReference>
<evidence type="ECO:0000256" key="3">
    <source>
        <dbReference type="PIRNR" id="PIRNR001365"/>
    </source>
</evidence>
<evidence type="ECO:0000256" key="2">
    <source>
        <dbReference type="ARBA" id="ARBA00023270"/>
    </source>
</evidence>
<comment type="caution">
    <text evidence="6">The sequence shown here is derived from an EMBL/GenBank/DDBJ whole genome shotgun (WGS) entry which is preliminary data.</text>
</comment>
<dbReference type="GO" id="GO:0008747">
    <property type="term" value="F:N-acetylneuraminate lyase activity"/>
    <property type="evidence" value="ECO:0007669"/>
    <property type="project" value="TreeGrafter"/>
</dbReference>
<keyword evidence="1 3" id="KW-0456">Lyase</keyword>